<keyword evidence="3" id="KW-1185">Reference proteome</keyword>
<keyword evidence="1" id="KW-0472">Membrane</keyword>
<organism evidence="2 3">
    <name type="scientific">Hymenobacter mellowenesis</name>
    <dbReference type="NCBI Taxonomy" id="3063995"/>
    <lineage>
        <taxon>Bacteria</taxon>
        <taxon>Pseudomonadati</taxon>
        <taxon>Bacteroidota</taxon>
        <taxon>Cytophagia</taxon>
        <taxon>Cytophagales</taxon>
        <taxon>Hymenobacteraceae</taxon>
        <taxon>Hymenobacter</taxon>
    </lineage>
</organism>
<gene>
    <name evidence="2" type="ORF">Q5H92_22780</name>
</gene>
<evidence type="ECO:0000313" key="3">
    <source>
        <dbReference type="Proteomes" id="UP001167796"/>
    </source>
</evidence>
<keyword evidence="1" id="KW-1133">Transmembrane helix</keyword>
<feature type="transmembrane region" description="Helical" evidence="1">
    <location>
        <begin position="29"/>
        <end position="47"/>
    </location>
</feature>
<proteinExistence type="predicted"/>
<evidence type="ECO:0000313" key="2">
    <source>
        <dbReference type="EMBL" id="MDO7849207.1"/>
    </source>
</evidence>
<dbReference type="Proteomes" id="UP001167796">
    <property type="component" value="Unassembled WGS sequence"/>
</dbReference>
<feature type="transmembrane region" description="Helical" evidence="1">
    <location>
        <begin position="7"/>
        <end position="23"/>
    </location>
</feature>
<name>A0ABT9AH66_9BACT</name>
<dbReference type="RefSeq" id="WP_305013875.1">
    <property type="nucleotide sequence ID" value="NZ_JAUQSX010000015.1"/>
</dbReference>
<keyword evidence="1" id="KW-0812">Transmembrane</keyword>
<comment type="caution">
    <text evidence="2">The sequence shown here is derived from an EMBL/GenBank/DDBJ whole genome shotgun (WGS) entry which is preliminary data.</text>
</comment>
<sequence>MKDFGKYFLASVVVISGAVLTAITGDGDYFTGALSVLAFLGFVYLLFK</sequence>
<evidence type="ECO:0000256" key="1">
    <source>
        <dbReference type="SAM" id="Phobius"/>
    </source>
</evidence>
<protein>
    <submittedName>
        <fullName evidence="2">Uncharacterized protein</fullName>
    </submittedName>
</protein>
<accession>A0ABT9AH66</accession>
<dbReference type="EMBL" id="JAUQSX010000015">
    <property type="protein sequence ID" value="MDO7849207.1"/>
    <property type="molecule type" value="Genomic_DNA"/>
</dbReference>
<reference evidence="2" key="1">
    <citation type="submission" date="2023-07" db="EMBL/GenBank/DDBJ databases">
        <authorList>
            <person name="Kim M.K."/>
        </authorList>
    </citation>
    <scope>NUCLEOTIDE SEQUENCE</scope>
    <source>
        <strain evidence="2">M29</strain>
    </source>
</reference>